<evidence type="ECO:0000313" key="6">
    <source>
        <dbReference type="Proteomes" id="UP000228380"/>
    </source>
</evidence>
<comment type="similarity">
    <text evidence="1 4">Belongs to the plant dirigent protein family.</text>
</comment>
<evidence type="ECO:0000256" key="4">
    <source>
        <dbReference type="RuleBase" id="RU363099"/>
    </source>
</evidence>
<evidence type="ECO:0000256" key="3">
    <source>
        <dbReference type="ARBA" id="ARBA00022525"/>
    </source>
</evidence>
<dbReference type="GeneID" id="103702908"/>
<evidence type="ECO:0000256" key="2">
    <source>
        <dbReference type="ARBA" id="ARBA00011738"/>
    </source>
</evidence>
<sequence>MEMFIYWRTPNMAWLLVAIFFTVSPSTSTRILSHQPPPPRGGDRAITFFMNDVLGTSRPAAGTGAPPPIAKPMGGRPPATAAFAGQTGPPNKSWLPLLTSLHASALESGTVTMIDETLRGSVALGPPTAGKVQGMYVTSTGDNSSHMVAMKATFEDGRSDDSLRFFGVHHLGLPESHIAVVGGTGRYHGANGFAAVRATGSRESADGVLSVTVYLE</sequence>
<dbReference type="PANTHER" id="PTHR46215:SF17">
    <property type="entry name" value="DIRIGENT PROTEIN"/>
    <property type="match status" value="1"/>
</dbReference>
<dbReference type="InterPro" id="IPR004265">
    <property type="entry name" value="Dirigent"/>
</dbReference>
<dbReference type="InterPro" id="IPR044859">
    <property type="entry name" value="Allene_oxi_cyc_Dirigent"/>
</dbReference>
<dbReference type="PANTHER" id="PTHR46215">
    <property type="entry name" value="DIRIGENT PROTEIN 24-RELATED"/>
    <property type="match status" value="1"/>
</dbReference>
<keyword evidence="3 4" id="KW-0964">Secreted</keyword>
<accession>A0A8B7BRB6</accession>
<proteinExistence type="inferred from homology"/>
<reference evidence="7" key="2">
    <citation type="submission" date="2025-08" db="UniProtKB">
        <authorList>
            <consortium name="RefSeq"/>
        </authorList>
    </citation>
    <scope>IDENTIFICATION</scope>
    <source>
        <tissue evidence="7">Young leaves</tissue>
    </source>
</reference>
<evidence type="ECO:0000256" key="1">
    <source>
        <dbReference type="ARBA" id="ARBA00010746"/>
    </source>
</evidence>
<keyword evidence="4" id="KW-0052">Apoplast</keyword>
<dbReference type="KEGG" id="pda:103702908"/>
<dbReference type="RefSeq" id="XP_008783768.2">
    <property type="nucleotide sequence ID" value="XM_008785546.4"/>
</dbReference>
<gene>
    <name evidence="7" type="primary">LOC103702908</name>
</gene>
<organism evidence="6 7">
    <name type="scientific">Phoenix dactylifera</name>
    <name type="common">Date palm</name>
    <dbReference type="NCBI Taxonomy" id="42345"/>
    <lineage>
        <taxon>Eukaryota</taxon>
        <taxon>Viridiplantae</taxon>
        <taxon>Streptophyta</taxon>
        <taxon>Embryophyta</taxon>
        <taxon>Tracheophyta</taxon>
        <taxon>Spermatophyta</taxon>
        <taxon>Magnoliopsida</taxon>
        <taxon>Liliopsida</taxon>
        <taxon>Arecaceae</taxon>
        <taxon>Coryphoideae</taxon>
        <taxon>Phoeniceae</taxon>
        <taxon>Phoenix</taxon>
    </lineage>
</organism>
<comment type="function">
    <text evidence="4">Dirigent proteins impart stereoselectivity on the phenoxy radical-coupling reaction, yielding optically active lignans from two molecules of coniferyl alcohol in the biosynthesis of lignans, flavonolignans, and alkaloids and thus plays a central role in plant secondary metabolism.</text>
</comment>
<comment type="subcellular location">
    <subcellularLocation>
        <location evidence="4">Secreted</location>
        <location evidence="4">Extracellular space</location>
        <location evidence="4">Apoplast</location>
    </subcellularLocation>
</comment>
<name>A0A8B7BRB6_PHODC</name>
<dbReference type="Pfam" id="PF03018">
    <property type="entry name" value="Dirigent"/>
    <property type="match status" value="1"/>
</dbReference>
<feature type="region of interest" description="Disordered" evidence="5">
    <location>
        <begin position="57"/>
        <end position="87"/>
    </location>
</feature>
<evidence type="ECO:0000256" key="5">
    <source>
        <dbReference type="SAM" id="MobiDB-lite"/>
    </source>
</evidence>
<keyword evidence="6" id="KW-1185">Reference proteome</keyword>
<dbReference type="GO" id="GO:0009699">
    <property type="term" value="P:phenylpropanoid biosynthetic process"/>
    <property type="evidence" value="ECO:0007669"/>
    <property type="project" value="UniProtKB-ARBA"/>
</dbReference>
<dbReference type="Proteomes" id="UP000228380">
    <property type="component" value="Chromosome 3"/>
</dbReference>
<dbReference type="OrthoDB" id="1685727at2759"/>
<reference evidence="6" key="1">
    <citation type="journal article" date="2019" name="Nat. Commun.">
        <title>Genome-wide association mapping of date palm fruit traits.</title>
        <authorList>
            <person name="Hazzouri K.M."/>
            <person name="Gros-Balthazard M."/>
            <person name="Flowers J.M."/>
            <person name="Copetti D."/>
            <person name="Lemansour A."/>
            <person name="Lebrun M."/>
            <person name="Masmoudi K."/>
            <person name="Ferrand S."/>
            <person name="Dhar M.I."/>
            <person name="Fresquez Z.A."/>
            <person name="Rosas U."/>
            <person name="Zhang J."/>
            <person name="Talag J."/>
            <person name="Lee S."/>
            <person name="Kudrna D."/>
            <person name="Powell R.F."/>
            <person name="Leitch I.J."/>
            <person name="Krueger R.R."/>
            <person name="Wing R.A."/>
            <person name="Amiri K.M.A."/>
            <person name="Purugganan M.D."/>
        </authorList>
    </citation>
    <scope>NUCLEOTIDE SEQUENCE [LARGE SCALE GENOMIC DNA]</scope>
    <source>
        <strain evidence="6">cv. Khalas</strain>
    </source>
</reference>
<dbReference type="AlphaFoldDB" id="A0A8B7BRB6"/>
<evidence type="ECO:0000313" key="7">
    <source>
        <dbReference type="RefSeq" id="XP_008783768.2"/>
    </source>
</evidence>
<dbReference type="GO" id="GO:0048046">
    <property type="term" value="C:apoplast"/>
    <property type="evidence" value="ECO:0007669"/>
    <property type="project" value="UniProtKB-SubCell"/>
</dbReference>
<comment type="subunit">
    <text evidence="2 4">Homodimer.</text>
</comment>
<dbReference type="Gene3D" id="2.40.480.10">
    <property type="entry name" value="Allene oxide cyclase-like"/>
    <property type="match status" value="1"/>
</dbReference>
<protein>
    <recommendedName>
        <fullName evidence="4">Dirigent protein</fullName>
    </recommendedName>
</protein>